<dbReference type="AlphaFoldDB" id="A0A0C7NGP5"/>
<accession>A0A0C7NGP5</accession>
<dbReference type="GO" id="GO:0016491">
    <property type="term" value="F:oxidoreductase activity"/>
    <property type="evidence" value="ECO:0007669"/>
    <property type="project" value="UniProtKB-KW"/>
</dbReference>
<reference evidence="3 4" key="1">
    <citation type="submission" date="2014-12" db="EMBL/GenBank/DDBJ databases">
        <authorList>
            <person name="Neuveglise Cecile"/>
        </authorList>
    </citation>
    <scope>NUCLEOTIDE SEQUENCE [LARGE SCALE GENOMIC DNA]</scope>
    <source>
        <strain evidence="3 4">CBS 12615</strain>
    </source>
</reference>
<dbReference type="GeneID" id="34688469"/>
<sequence length="342" mass="39064">MKLPTSVRLGNSGLKISRLIVGCMSYGLKEWQDWVIEDKEEVFKLLKHCYDNGLRTYDTADVYSYGESERLLGEFLKHYNIDRETVVILTKIFSPVKRGFKPFGETQKPSPMEVLELENQRGLSRKHILHGVQQSVERLGTYIDVLQVHRLDRETPMEEIMRALNDVVESGQVRYLGASTMRATEFVELQFIAEKHGWFKFISSQSCYNLLYREDEKELIPFAQRHQIGLIPWSPLARGSLTKPVGGKSNRSVSDAGMMVVGEVKDDSEIQIISRVQEVAGNRSVSMAMVSTAWVLKKGLNPILGLSSIERIDEAIKALELELTDDEVKYLEEPYQTKKLIF</sequence>
<protein>
    <submittedName>
        <fullName evidence="3">LALA0S14e01794g1_1</fullName>
    </submittedName>
</protein>
<evidence type="ECO:0000259" key="2">
    <source>
        <dbReference type="Pfam" id="PF00248"/>
    </source>
</evidence>
<dbReference type="Gene3D" id="3.20.20.100">
    <property type="entry name" value="NADP-dependent oxidoreductase domain"/>
    <property type="match status" value="1"/>
</dbReference>
<dbReference type="HOGENOM" id="CLU_023205_2_0_1"/>
<dbReference type="GO" id="GO:0005829">
    <property type="term" value="C:cytosol"/>
    <property type="evidence" value="ECO:0007669"/>
    <property type="project" value="EnsemblFungi"/>
</dbReference>
<dbReference type="SUPFAM" id="SSF51430">
    <property type="entry name" value="NAD(P)-linked oxidoreductase"/>
    <property type="match status" value="1"/>
</dbReference>
<dbReference type="EMBL" id="LN736373">
    <property type="protein sequence ID" value="CEP64900.1"/>
    <property type="molecule type" value="Genomic_DNA"/>
</dbReference>
<dbReference type="Proteomes" id="UP000054304">
    <property type="component" value="Unassembled WGS sequence"/>
</dbReference>
<dbReference type="CDD" id="cd19079">
    <property type="entry name" value="AKR_EcYajO-like"/>
    <property type="match status" value="1"/>
</dbReference>
<dbReference type="InterPro" id="IPR023210">
    <property type="entry name" value="NADP_OxRdtase_dom"/>
</dbReference>
<dbReference type="InterPro" id="IPR036812">
    <property type="entry name" value="NAD(P)_OxRdtase_dom_sf"/>
</dbReference>
<feature type="domain" description="NADP-dependent oxidoreductase" evidence="2">
    <location>
        <begin position="19"/>
        <end position="333"/>
    </location>
</feature>
<dbReference type="STRING" id="1245769.A0A0C7NGP5"/>
<evidence type="ECO:0000313" key="3">
    <source>
        <dbReference type="EMBL" id="CEP64900.1"/>
    </source>
</evidence>
<organism evidence="3 4">
    <name type="scientific">Lachancea lanzarotensis</name>
    <dbReference type="NCBI Taxonomy" id="1245769"/>
    <lineage>
        <taxon>Eukaryota</taxon>
        <taxon>Fungi</taxon>
        <taxon>Dikarya</taxon>
        <taxon>Ascomycota</taxon>
        <taxon>Saccharomycotina</taxon>
        <taxon>Saccharomycetes</taxon>
        <taxon>Saccharomycetales</taxon>
        <taxon>Saccharomycetaceae</taxon>
        <taxon>Lachancea</taxon>
    </lineage>
</organism>
<name>A0A0C7NGP5_9SACH</name>
<evidence type="ECO:0000313" key="4">
    <source>
        <dbReference type="Proteomes" id="UP000054304"/>
    </source>
</evidence>
<keyword evidence="1" id="KW-0560">Oxidoreductase</keyword>
<gene>
    <name evidence="3" type="ORF">LALA0_S14e01794g</name>
</gene>
<proteinExistence type="predicted"/>
<dbReference type="InterPro" id="IPR050523">
    <property type="entry name" value="AKR_Detox_Biosynth"/>
</dbReference>
<dbReference type="RefSeq" id="XP_022631098.1">
    <property type="nucleotide sequence ID" value="XM_022772099.1"/>
</dbReference>
<dbReference type="OrthoDB" id="48988at2759"/>
<dbReference type="PANTHER" id="PTHR43364:SF15">
    <property type="entry name" value="ARYL-ALCOHOL DEHYDROGENASE AAD16-RELATED"/>
    <property type="match status" value="1"/>
</dbReference>
<dbReference type="Pfam" id="PF00248">
    <property type="entry name" value="Aldo_ket_red"/>
    <property type="match status" value="1"/>
</dbReference>
<dbReference type="FunFam" id="3.20.20.100:FF:000004">
    <property type="entry name" value="Oxidoreductase, aldo/keto reductase"/>
    <property type="match status" value="1"/>
</dbReference>
<keyword evidence="4" id="KW-1185">Reference proteome</keyword>
<dbReference type="PANTHER" id="PTHR43364">
    <property type="entry name" value="NADH-SPECIFIC METHYLGLYOXAL REDUCTASE-RELATED"/>
    <property type="match status" value="1"/>
</dbReference>
<evidence type="ECO:0000256" key="1">
    <source>
        <dbReference type="ARBA" id="ARBA00023002"/>
    </source>
</evidence>